<feature type="domain" description="Gliding motility-associated protein GldM N-terminal" evidence="2">
    <location>
        <begin position="31"/>
        <end position="225"/>
    </location>
</feature>
<protein>
    <submittedName>
        <fullName evidence="5">Gliding motility protein GldM</fullName>
    </submittedName>
</protein>
<dbReference type="RefSeq" id="WP_111845099.1">
    <property type="nucleotide sequence ID" value="NZ_UEGI01000013.1"/>
</dbReference>
<name>A0A5C6YW66_9FLAO</name>
<dbReference type="OrthoDB" id="1490890at2"/>
<evidence type="ECO:0000313" key="5">
    <source>
        <dbReference type="EMBL" id="TXD71798.1"/>
    </source>
</evidence>
<dbReference type="InterPro" id="IPR048405">
    <property type="entry name" value="GldM_Ig-like-1"/>
</dbReference>
<gene>
    <name evidence="5" type="primary">gldM</name>
    <name evidence="5" type="ORF">ESU54_15360</name>
</gene>
<feature type="domain" description="Gliding motility-associated protein GldM first immunoglobulin-like" evidence="3">
    <location>
        <begin position="229"/>
        <end position="332"/>
    </location>
</feature>
<reference evidence="5 6" key="1">
    <citation type="submission" date="2019-08" db="EMBL/GenBank/DDBJ databases">
        <title>Genome of Aequorivita antarctica SW49 (type strain).</title>
        <authorList>
            <person name="Bowman J.P."/>
        </authorList>
    </citation>
    <scope>NUCLEOTIDE SEQUENCE [LARGE SCALE GENOMIC DNA]</scope>
    <source>
        <strain evidence="5 6">SW49</strain>
    </source>
</reference>
<sequence length="525" mass="56780">MAGGKLSPRQKMINLMYLVFIAMLALNMSKEVLSAFGLLNEKIEGANVSTSQRNQAFMDGLAVKATDEPAQYAAVKAKADEISQISDDLDAYISTLKSASIEKLEDPSDYEVMDKADFFDQRFFQGDNYKPEGQEFLDKINAYRTEMMTILSDTALAKVAGIADIKKSIESNFATSEVTNRDGKKVEWLNYNYEGFPLVASLTKLTQIQADIKTTKSEVLQRMLSGQQAAALSFSNYSTLLETSKSAYYSGEKFDGAIVLGRTDESTKPNKAELTLDGRKLVEGSDYTFEGGRVKMNVNAGSPGDHKIEGILFYGEGGELTEVEVNRSFATISLPNSAVIAADKMNVVYRGVDNPMTVSIPGIPDNKVNASAPGLSKVSGSKYVMRPGAGRTVMISANGTLPDGKPVGSKSEFRIKDIPPPVGAIRGETGIVRMERGGLEISTVSAVLQDFDFELNINVTGFSFKVSGQPTVKVNGTRLDAAAKGALRRAQRGDAVQIFDINANLAGNSGYMLKKISPVIIELTN</sequence>
<proteinExistence type="predicted"/>
<dbReference type="InterPro" id="IPR019859">
    <property type="entry name" value="Motility-assoc_prot_GldM"/>
</dbReference>
<comment type="caution">
    <text evidence="5">The sequence shown here is derived from an EMBL/GenBank/DDBJ whole genome shotgun (WGS) entry which is preliminary data.</text>
</comment>
<evidence type="ECO:0000259" key="3">
    <source>
        <dbReference type="Pfam" id="PF21601"/>
    </source>
</evidence>
<evidence type="ECO:0000259" key="2">
    <source>
        <dbReference type="Pfam" id="PF12081"/>
    </source>
</evidence>
<evidence type="ECO:0000259" key="4">
    <source>
        <dbReference type="Pfam" id="PF21602"/>
    </source>
</evidence>
<accession>A0A5C6YW66</accession>
<dbReference type="NCBIfam" id="TIGR03517">
    <property type="entry name" value="GldM_gliding"/>
    <property type="match status" value="1"/>
</dbReference>
<dbReference type="InterPro" id="IPR022720">
    <property type="entry name" value="Motility-assoc_prot_GldM_N"/>
</dbReference>
<dbReference type="Pfam" id="PF12080">
    <property type="entry name" value="GldM_4th"/>
    <property type="match status" value="1"/>
</dbReference>
<keyword evidence="6" id="KW-1185">Reference proteome</keyword>
<dbReference type="Pfam" id="PF21602">
    <property type="entry name" value="GldM_3rd"/>
    <property type="match status" value="1"/>
</dbReference>
<feature type="domain" description="Gliding motility-associated protein GldM second immunoglobulin-like" evidence="4">
    <location>
        <begin position="337"/>
        <end position="416"/>
    </location>
</feature>
<dbReference type="AlphaFoldDB" id="A0A5C6YW66"/>
<dbReference type="InterPro" id="IPR048406">
    <property type="entry name" value="GldM_Ig-like-2"/>
</dbReference>
<feature type="domain" description="Gliding motility-associated protein GldM C-terminal" evidence="1">
    <location>
        <begin position="419"/>
        <end position="523"/>
    </location>
</feature>
<dbReference type="InterPro" id="IPR022719">
    <property type="entry name" value="Motility-assoc_prot_GldM_C"/>
</dbReference>
<dbReference type="EMBL" id="VORT01000013">
    <property type="protein sequence ID" value="TXD71798.1"/>
    <property type="molecule type" value="Genomic_DNA"/>
</dbReference>
<evidence type="ECO:0000313" key="6">
    <source>
        <dbReference type="Proteomes" id="UP000321497"/>
    </source>
</evidence>
<dbReference type="Proteomes" id="UP000321497">
    <property type="component" value="Unassembled WGS sequence"/>
</dbReference>
<dbReference type="Pfam" id="PF21601">
    <property type="entry name" value="GldM_2nd"/>
    <property type="match status" value="1"/>
</dbReference>
<evidence type="ECO:0000259" key="1">
    <source>
        <dbReference type="Pfam" id="PF12080"/>
    </source>
</evidence>
<dbReference type="Pfam" id="PF12081">
    <property type="entry name" value="GldM_1st"/>
    <property type="match status" value="1"/>
</dbReference>
<organism evidence="5 6">
    <name type="scientific">Aequorivita antarctica</name>
    <dbReference type="NCBI Taxonomy" id="153266"/>
    <lineage>
        <taxon>Bacteria</taxon>
        <taxon>Pseudomonadati</taxon>
        <taxon>Bacteroidota</taxon>
        <taxon>Flavobacteriia</taxon>
        <taxon>Flavobacteriales</taxon>
        <taxon>Flavobacteriaceae</taxon>
        <taxon>Aequorivita</taxon>
    </lineage>
</organism>